<evidence type="ECO:0000313" key="2">
    <source>
        <dbReference type="Proteomes" id="UP000320811"/>
    </source>
</evidence>
<comment type="caution">
    <text evidence="1">The sequence shown here is derived from an EMBL/GenBank/DDBJ whole genome shotgun (WGS) entry which is preliminary data.</text>
</comment>
<organism evidence="1 2">
    <name type="scientific">Chitinophaga polysaccharea</name>
    <dbReference type="NCBI Taxonomy" id="1293035"/>
    <lineage>
        <taxon>Bacteria</taxon>
        <taxon>Pseudomonadati</taxon>
        <taxon>Bacteroidota</taxon>
        <taxon>Chitinophagia</taxon>
        <taxon>Chitinophagales</taxon>
        <taxon>Chitinophagaceae</taxon>
        <taxon>Chitinophaga</taxon>
    </lineage>
</organism>
<protein>
    <recommendedName>
        <fullName evidence="3">Thioredoxin</fullName>
    </recommendedName>
</protein>
<dbReference type="EMBL" id="VIWO01000004">
    <property type="protein sequence ID" value="TWF40530.1"/>
    <property type="molecule type" value="Genomic_DNA"/>
</dbReference>
<gene>
    <name evidence="1" type="ORF">FHW36_104212</name>
</gene>
<proteinExistence type="predicted"/>
<reference evidence="1 2" key="1">
    <citation type="submission" date="2019-06" db="EMBL/GenBank/DDBJ databases">
        <title>Sorghum-associated microbial communities from plants grown in Nebraska, USA.</title>
        <authorList>
            <person name="Schachtman D."/>
        </authorList>
    </citation>
    <scope>NUCLEOTIDE SEQUENCE [LARGE SCALE GENOMIC DNA]</scope>
    <source>
        <strain evidence="1 2">1209</strain>
    </source>
</reference>
<dbReference type="Proteomes" id="UP000320811">
    <property type="component" value="Unassembled WGS sequence"/>
</dbReference>
<dbReference type="RefSeq" id="WP_145670524.1">
    <property type="nucleotide sequence ID" value="NZ_VIWO01000004.1"/>
</dbReference>
<evidence type="ECO:0008006" key="3">
    <source>
        <dbReference type="Google" id="ProtNLM"/>
    </source>
</evidence>
<keyword evidence="2" id="KW-1185">Reference proteome</keyword>
<name>A0A561PQY6_9BACT</name>
<sequence>MSSELELLLAKHPDVRINNYSDDIVSIEKGIIFLYANWSHAIVQLRNLIQSLVGAISIPLYFFDIDNPDSLPYFDRNGLRSDGWGETYWVRDGKIVSTQKKYNSQNIEELILNNALLK</sequence>
<accession>A0A561PQY6</accession>
<dbReference type="OrthoDB" id="678244at2"/>
<evidence type="ECO:0000313" key="1">
    <source>
        <dbReference type="EMBL" id="TWF40530.1"/>
    </source>
</evidence>
<dbReference type="AlphaFoldDB" id="A0A561PQY6"/>